<comment type="caution">
    <text evidence="1">The sequence shown here is derived from an EMBL/GenBank/DDBJ whole genome shotgun (WGS) entry which is preliminary data.</text>
</comment>
<dbReference type="InterPro" id="IPR006170">
    <property type="entry name" value="PBP/GOBP"/>
</dbReference>
<organism evidence="1 2">
    <name type="scientific">Timema podura</name>
    <name type="common">Walking stick</name>
    <dbReference type="NCBI Taxonomy" id="61482"/>
    <lineage>
        <taxon>Eukaryota</taxon>
        <taxon>Metazoa</taxon>
        <taxon>Ecdysozoa</taxon>
        <taxon>Arthropoda</taxon>
        <taxon>Hexapoda</taxon>
        <taxon>Insecta</taxon>
        <taxon>Pterygota</taxon>
        <taxon>Neoptera</taxon>
        <taxon>Polyneoptera</taxon>
        <taxon>Phasmatodea</taxon>
        <taxon>Timematodea</taxon>
        <taxon>Timematoidea</taxon>
        <taxon>Timematidae</taxon>
        <taxon>Timema</taxon>
    </lineage>
</organism>
<keyword evidence="2" id="KW-1185">Reference proteome</keyword>
<accession>A0ABN7PNA2</accession>
<dbReference type="Pfam" id="PF01395">
    <property type="entry name" value="PBP_GOBP"/>
    <property type="match status" value="1"/>
</dbReference>
<dbReference type="Proteomes" id="UP001153148">
    <property type="component" value="Unassembled WGS sequence"/>
</dbReference>
<protein>
    <submittedName>
        <fullName evidence="1">Uncharacterized protein</fullName>
    </submittedName>
</protein>
<dbReference type="Gene3D" id="1.10.238.20">
    <property type="entry name" value="Pheromone/general odorant binding protein domain"/>
    <property type="match status" value="1"/>
</dbReference>
<proteinExistence type="predicted"/>
<name>A0ABN7PNA2_TIMPD</name>
<dbReference type="InterPro" id="IPR036728">
    <property type="entry name" value="PBP_GOBP_sf"/>
</dbReference>
<evidence type="ECO:0000313" key="1">
    <source>
        <dbReference type="EMBL" id="CAG2067650.1"/>
    </source>
</evidence>
<sequence>MDHQGAFNLEEELKNVPPEVQEEGHKIVHACQNTQGDDPCDTAFRIHKCYHDKNPEVRPPIYSRSDIRRTF</sequence>
<dbReference type="EMBL" id="CAJPIN010072815">
    <property type="protein sequence ID" value="CAG2067650.1"/>
    <property type="molecule type" value="Genomic_DNA"/>
</dbReference>
<dbReference type="CDD" id="cd23992">
    <property type="entry name" value="PBP_GOBP"/>
    <property type="match status" value="1"/>
</dbReference>
<evidence type="ECO:0000313" key="2">
    <source>
        <dbReference type="Proteomes" id="UP001153148"/>
    </source>
</evidence>
<gene>
    <name evidence="1" type="ORF">TPAB3V08_LOCUS14593</name>
</gene>
<reference evidence="1" key="1">
    <citation type="submission" date="2021-03" db="EMBL/GenBank/DDBJ databases">
        <authorList>
            <person name="Tran Van P."/>
        </authorList>
    </citation>
    <scope>NUCLEOTIDE SEQUENCE</scope>
</reference>
<dbReference type="SUPFAM" id="SSF47565">
    <property type="entry name" value="Insect pheromone/odorant-binding proteins"/>
    <property type="match status" value="1"/>
</dbReference>